<dbReference type="InterPro" id="IPR004323">
    <property type="entry name" value="Ion_tolerance_CutA"/>
</dbReference>
<evidence type="ECO:0000313" key="3">
    <source>
        <dbReference type="Proteomes" id="UP001161422"/>
    </source>
</evidence>
<dbReference type="Gene3D" id="3.30.70.120">
    <property type="match status" value="1"/>
</dbReference>
<organism evidence="2 3">
    <name type="scientific">Paraferrimonas sedimenticola</name>
    <dbReference type="NCBI Taxonomy" id="375674"/>
    <lineage>
        <taxon>Bacteria</taxon>
        <taxon>Pseudomonadati</taxon>
        <taxon>Pseudomonadota</taxon>
        <taxon>Gammaproteobacteria</taxon>
        <taxon>Alteromonadales</taxon>
        <taxon>Ferrimonadaceae</taxon>
        <taxon>Paraferrimonas</taxon>
    </lineage>
</organism>
<accession>A0AA37RVT9</accession>
<reference evidence="2" key="1">
    <citation type="journal article" date="2014" name="Int. J. Syst. Evol. Microbiol.">
        <title>Complete genome sequence of Corynebacterium casei LMG S-19264T (=DSM 44701T), isolated from a smear-ripened cheese.</title>
        <authorList>
            <consortium name="US DOE Joint Genome Institute (JGI-PGF)"/>
            <person name="Walter F."/>
            <person name="Albersmeier A."/>
            <person name="Kalinowski J."/>
            <person name="Ruckert C."/>
        </authorList>
    </citation>
    <scope>NUCLEOTIDE SEQUENCE</scope>
    <source>
        <strain evidence="2">NBRC 101628</strain>
    </source>
</reference>
<proteinExistence type="inferred from homology"/>
<dbReference type="Proteomes" id="UP001161422">
    <property type="component" value="Unassembled WGS sequence"/>
</dbReference>
<dbReference type="SUPFAM" id="SSF54913">
    <property type="entry name" value="GlnB-like"/>
    <property type="match status" value="1"/>
</dbReference>
<sequence length="107" mass="11963">MNPYPVMVLCACPDAKTANDLAEALVQAKLVACAQVLPSMTSTYLWQGELCQENEVQLQLKSLNSGLTQIETLITQMHPYQVPEIISFKMESCNPAYLEWLRSNVTL</sequence>
<dbReference type="InterPro" id="IPR011322">
    <property type="entry name" value="N-reg_PII-like_a/b"/>
</dbReference>
<dbReference type="InterPro" id="IPR015867">
    <property type="entry name" value="N-reg_PII/ATP_PRibTrfase_C"/>
</dbReference>
<keyword evidence="3" id="KW-1185">Reference proteome</keyword>
<dbReference type="PANTHER" id="PTHR23419:SF8">
    <property type="entry name" value="FI09726P"/>
    <property type="match status" value="1"/>
</dbReference>
<dbReference type="PANTHER" id="PTHR23419">
    <property type="entry name" value="DIVALENT CATION TOLERANCE CUTA-RELATED"/>
    <property type="match status" value="1"/>
</dbReference>
<dbReference type="EMBL" id="BSNC01000003">
    <property type="protein sequence ID" value="GLP95759.1"/>
    <property type="molecule type" value="Genomic_DNA"/>
</dbReference>
<evidence type="ECO:0000256" key="1">
    <source>
        <dbReference type="ARBA" id="ARBA00010169"/>
    </source>
</evidence>
<dbReference type="GO" id="GO:0010038">
    <property type="term" value="P:response to metal ion"/>
    <property type="evidence" value="ECO:0007669"/>
    <property type="project" value="InterPro"/>
</dbReference>
<dbReference type="Pfam" id="PF03091">
    <property type="entry name" value="CutA1"/>
    <property type="match status" value="1"/>
</dbReference>
<reference evidence="2" key="2">
    <citation type="submission" date="2023-01" db="EMBL/GenBank/DDBJ databases">
        <title>Draft genome sequence of Paraferrimonas sedimenticola strain NBRC 101628.</title>
        <authorList>
            <person name="Sun Q."/>
            <person name="Mori K."/>
        </authorList>
    </citation>
    <scope>NUCLEOTIDE SEQUENCE</scope>
    <source>
        <strain evidence="2">NBRC 101628</strain>
    </source>
</reference>
<dbReference type="GO" id="GO:0005507">
    <property type="term" value="F:copper ion binding"/>
    <property type="evidence" value="ECO:0007669"/>
    <property type="project" value="TreeGrafter"/>
</dbReference>
<gene>
    <name evidence="2" type="primary">cutA</name>
    <name evidence="2" type="ORF">GCM10007895_10650</name>
</gene>
<evidence type="ECO:0000313" key="2">
    <source>
        <dbReference type="EMBL" id="GLP95759.1"/>
    </source>
</evidence>
<protein>
    <submittedName>
        <fullName evidence="2">Divalent-cation tolerance protein CutA</fullName>
    </submittedName>
</protein>
<comment type="caution">
    <text evidence="2">The sequence shown here is derived from an EMBL/GenBank/DDBJ whole genome shotgun (WGS) entry which is preliminary data.</text>
</comment>
<dbReference type="RefSeq" id="WP_245837159.1">
    <property type="nucleotide sequence ID" value="NZ_BSNC01000003.1"/>
</dbReference>
<dbReference type="AlphaFoldDB" id="A0AA37RVT9"/>
<name>A0AA37RVT9_9GAMM</name>
<comment type="similarity">
    <text evidence="1">Belongs to the CutA family.</text>
</comment>